<evidence type="ECO:0000313" key="7">
    <source>
        <dbReference type="EMBL" id="MBB4268039.1"/>
    </source>
</evidence>
<dbReference type="PROSITE" id="PS51063">
    <property type="entry name" value="HTH_CRP_2"/>
    <property type="match status" value="1"/>
</dbReference>
<dbReference type="InterPro" id="IPR000595">
    <property type="entry name" value="cNMP-bd_dom"/>
</dbReference>
<evidence type="ECO:0000256" key="4">
    <source>
        <dbReference type="SAM" id="MobiDB-lite"/>
    </source>
</evidence>
<gene>
    <name evidence="7" type="ORF">GGD89_003693</name>
</gene>
<keyword evidence="8" id="KW-1185">Reference proteome</keyword>
<dbReference type="Pfam" id="PF00027">
    <property type="entry name" value="cNMP_binding"/>
    <property type="match status" value="1"/>
</dbReference>
<dbReference type="RefSeq" id="WP_184048513.1">
    <property type="nucleotide sequence ID" value="NZ_JACIGK010000045.1"/>
</dbReference>
<feature type="domain" description="Cyclic nucleotide-binding" evidence="5">
    <location>
        <begin position="40"/>
        <end position="189"/>
    </location>
</feature>
<dbReference type="SMART" id="SM00100">
    <property type="entry name" value="cNMP"/>
    <property type="match status" value="1"/>
</dbReference>
<reference evidence="7 8" key="1">
    <citation type="submission" date="2020-08" db="EMBL/GenBank/DDBJ databases">
        <title>Genome sequencing of Purple Non-Sulfur Bacteria from various extreme environments.</title>
        <authorList>
            <person name="Mayer M."/>
        </authorList>
    </citation>
    <scope>NUCLEOTIDE SEQUENCE [LARGE SCALE GENOMIC DNA]</scope>
    <source>
        <strain evidence="7 8">JA131</strain>
    </source>
</reference>
<keyword evidence="1" id="KW-0805">Transcription regulation</keyword>
<dbReference type="PANTHER" id="PTHR24567:SF74">
    <property type="entry name" value="HTH-TYPE TRANSCRIPTIONAL REGULATOR ARCR"/>
    <property type="match status" value="1"/>
</dbReference>
<evidence type="ECO:0000313" key="8">
    <source>
        <dbReference type="Proteomes" id="UP000554286"/>
    </source>
</evidence>
<proteinExistence type="predicted"/>
<dbReference type="SUPFAM" id="SSF46785">
    <property type="entry name" value="Winged helix' DNA-binding domain"/>
    <property type="match status" value="1"/>
</dbReference>
<evidence type="ECO:0000259" key="6">
    <source>
        <dbReference type="PROSITE" id="PS51063"/>
    </source>
</evidence>
<evidence type="ECO:0000259" key="5">
    <source>
        <dbReference type="PROSITE" id="PS50042"/>
    </source>
</evidence>
<keyword evidence="3" id="KW-0804">Transcription</keyword>
<dbReference type="AlphaFoldDB" id="A0A7W6WBH3"/>
<comment type="caution">
    <text evidence="7">The sequence shown here is derived from an EMBL/GenBank/DDBJ whole genome shotgun (WGS) entry which is preliminary data.</text>
</comment>
<evidence type="ECO:0000256" key="3">
    <source>
        <dbReference type="ARBA" id="ARBA00023163"/>
    </source>
</evidence>
<dbReference type="InterPro" id="IPR050397">
    <property type="entry name" value="Env_Response_Regulators"/>
</dbReference>
<feature type="region of interest" description="Disordered" evidence="4">
    <location>
        <begin position="95"/>
        <end position="128"/>
    </location>
</feature>
<dbReference type="Proteomes" id="UP000554286">
    <property type="component" value="Unassembled WGS sequence"/>
</dbReference>
<dbReference type="GO" id="GO:0005829">
    <property type="term" value="C:cytosol"/>
    <property type="evidence" value="ECO:0007669"/>
    <property type="project" value="TreeGrafter"/>
</dbReference>
<dbReference type="InterPro" id="IPR012318">
    <property type="entry name" value="HTH_CRP"/>
</dbReference>
<dbReference type="InterPro" id="IPR036390">
    <property type="entry name" value="WH_DNA-bd_sf"/>
</dbReference>
<feature type="region of interest" description="Disordered" evidence="4">
    <location>
        <begin position="1"/>
        <end position="27"/>
    </location>
</feature>
<evidence type="ECO:0000256" key="2">
    <source>
        <dbReference type="ARBA" id="ARBA00023125"/>
    </source>
</evidence>
<dbReference type="Gene3D" id="1.10.10.10">
    <property type="entry name" value="Winged helix-like DNA-binding domain superfamily/Winged helix DNA-binding domain"/>
    <property type="match status" value="1"/>
</dbReference>
<dbReference type="GO" id="GO:0003700">
    <property type="term" value="F:DNA-binding transcription factor activity"/>
    <property type="evidence" value="ECO:0007669"/>
    <property type="project" value="TreeGrafter"/>
</dbReference>
<dbReference type="PROSITE" id="PS50042">
    <property type="entry name" value="CNMP_BINDING_3"/>
    <property type="match status" value="1"/>
</dbReference>
<dbReference type="EMBL" id="JACIGK010000045">
    <property type="protein sequence ID" value="MBB4268039.1"/>
    <property type="molecule type" value="Genomic_DNA"/>
</dbReference>
<feature type="domain" description="HTH crp-type" evidence="6">
    <location>
        <begin position="220"/>
        <end position="292"/>
    </location>
</feature>
<evidence type="ECO:0000256" key="1">
    <source>
        <dbReference type="ARBA" id="ARBA00023015"/>
    </source>
</evidence>
<organism evidence="7 8">
    <name type="scientific">Roseospira visakhapatnamensis</name>
    <dbReference type="NCBI Taxonomy" id="390880"/>
    <lineage>
        <taxon>Bacteria</taxon>
        <taxon>Pseudomonadati</taxon>
        <taxon>Pseudomonadota</taxon>
        <taxon>Alphaproteobacteria</taxon>
        <taxon>Rhodospirillales</taxon>
        <taxon>Rhodospirillaceae</taxon>
        <taxon>Roseospira</taxon>
    </lineage>
</organism>
<dbReference type="InterPro" id="IPR018490">
    <property type="entry name" value="cNMP-bd_dom_sf"/>
</dbReference>
<sequence length="300" mass="32328">MGGTESPGLTAPPSTKPPLGGADTDAAAIGGKATLDGNQLLSHLSPDSRRAMVTLCRWRRLDVDDVVFDQDDPSQDVYFIVEGRLRIVVYRSPEDARVQTGAGDTPRAGSPAGVDPGAAPMPAEDDRGDGVAVEPLVDEGTPMTLVEMGGGDTFGELSAIDGRMRSARAVALEPTILAVLDGPTFMSLVQQHPALSIALLRRVAGYLRNSNQRMYNLSTLTAKQRVYMQLMRLAEVNPDRPMEWIISPLPAHTDIAFWSGTKRETVAAAIGWLAREGVVMRQNRALIIRQPSRLKALAHV</sequence>
<dbReference type="Pfam" id="PF13545">
    <property type="entry name" value="HTH_Crp_2"/>
    <property type="match status" value="1"/>
</dbReference>
<keyword evidence="2" id="KW-0238">DNA-binding</keyword>
<accession>A0A7W6WBH3</accession>
<dbReference type="CDD" id="cd00038">
    <property type="entry name" value="CAP_ED"/>
    <property type="match status" value="1"/>
</dbReference>
<protein>
    <submittedName>
        <fullName evidence="7">CRP-like cAMP-binding protein</fullName>
    </submittedName>
</protein>
<dbReference type="PANTHER" id="PTHR24567">
    <property type="entry name" value="CRP FAMILY TRANSCRIPTIONAL REGULATORY PROTEIN"/>
    <property type="match status" value="1"/>
</dbReference>
<dbReference type="InterPro" id="IPR014710">
    <property type="entry name" value="RmlC-like_jellyroll"/>
</dbReference>
<dbReference type="InterPro" id="IPR036388">
    <property type="entry name" value="WH-like_DNA-bd_sf"/>
</dbReference>
<dbReference type="Gene3D" id="2.60.120.10">
    <property type="entry name" value="Jelly Rolls"/>
    <property type="match status" value="1"/>
</dbReference>
<dbReference type="SUPFAM" id="SSF51206">
    <property type="entry name" value="cAMP-binding domain-like"/>
    <property type="match status" value="1"/>
</dbReference>
<dbReference type="GO" id="GO:0003677">
    <property type="term" value="F:DNA binding"/>
    <property type="evidence" value="ECO:0007669"/>
    <property type="project" value="UniProtKB-KW"/>
</dbReference>
<name>A0A7W6WBH3_9PROT</name>